<evidence type="ECO:0000256" key="1">
    <source>
        <dbReference type="SAM" id="Coils"/>
    </source>
</evidence>
<proteinExistence type="predicted"/>
<feature type="chain" id="PRO_5035914299" description="Reverse transcriptase domain-containing protein" evidence="3">
    <location>
        <begin position="23"/>
        <end position="352"/>
    </location>
</feature>
<evidence type="ECO:0000313" key="4">
    <source>
        <dbReference type="EnsemblMetazoa" id="CJA23963b.1"/>
    </source>
</evidence>
<organism evidence="4 5">
    <name type="scientific">Caenorhabditis japonica</name>
    <dbReference type="NCBI Taxonomy" id="281687"/>
    <lineage>
        <taxon>Eukaryota</taxon>
        <taxon>Metazoa</taxon>
        <taxon>Ecdysozoa</taxon>
        <taxon>Nematoda</taxon>
        <taxon>Chromadorea</taxon>
        <taxon>Rhabditida</taxon>
        <taxon>Rhabditina</taxon>
        <taxon>Rhabditomorpha</taxon>
        <taxon>Rhabditoidea</taxon>
        <taxon>Rhabditidae</taxon>
        <taxon>Peloderinae</taxon>
        <taxon>Caenorhabditis</taxon>
    </lineage>
</organism>
<feature type="signal peptide" evidence="3">
    <location>
        <begin position="1"/>
        <end position="22"/>
    </location>
</feature>
<feature type="compositionally biased region" description="Polar residues" evidence="2">
    <location>
        <begin position="343"/>
        <end position="352"/>
    </location>
</feature>
<sequence>MWVKCIEFKIPLVAVFLDFTCAFDNVNELNVLNKKMKFKIQRGVRQGDSSSPLLFALALQAILDELDPAPCVQGHCQKTSAQRWTLQKGPSEQANDSGEEPFSSTELRHLLPWSTTVKEKRHHDRLRIKRRNTSKIDGISQPAEIRHNRSSVSSPGDFKVDLHKSIMEMNTKMRDLEELVAVQQKRLESVEAAMKEVKEKKEDLAEIKERRRSIVAIGVPEATCSSMFERSAADINAVHELFKCVDATSPPITVYRLGRQREDGKPRLLKIVLSSTFAQRDVLKKAHKLKSFRTTDGRPIFLRPSMSREELVQYHDNRRKNYANKSLATNANATPLQIRKDTPTNIFTDPKN</sequence>
<accession>A0A8R1I5L5</accession>
<feature type="region of interest" description="Disordered" evidence="2">
    <location>
        <begin position="83"/>
        <end position="102"/>
    </location>
</feature>
<name>A0A8R1I5L5_CAEJA</name>
<feature type="compositionally biased region" description="Polar residues" evidence="2">
    <location>
        <begin position="323"/>
        <end position="335"/>
    </location>
</feature>
<dbReference type="AlphaFoldDB" id="A0A8R1I5L5"/>
<evidence type="ECO:0000313" key="5">
    <source>
        <dbReference type="Proteomes" id="UP000005237"/>
    </source>
</evidence>
<feature type="coiled-coil region" evidence="1">
    <location>
        <begin position="166"/>
        <end position="210"/>
    </location>
</feature>
<feature type="region of interest" description="Disordered" evidence="2">
    <location>
        <begin position="323"/>
        <end position="352"/>
    </location>
</feature>
<evidence type="ECO:0000256" key="3">
    <source>
        <dbReference type="SAM" id="SignalP"/>
    </source>
</evidence>
<dbReference type="Proteomes" id="UP000005237">
    <property type="component" value="Unassembled WGS sequence"/>
</dbReference>
<keyword evidence="3" id="KW-0732">Signal</keyword>
<reference evidence="4" key="2">
    <citation type="submission" date="2022-06" db="UniProtKB">
        <authorList>
            <consortium name="EnsemblMetazoa"/>
        </authorList>
    </citation>
    <scope>IDENTIFICATION</scope>
    <source>
        <strain evidence="4">DF5081</strain>
    </source>
</reference>
<reference evidence="5" key="1">
    <citation type="submission" date="2010-08" db="EMBL/GenBank/DDBJ databases">
        <authorList>
            <consortium name="Caenorhabditis japonica Sequencing Consortium"/>
            <person name="Wilson R.K."/>
        </authorList>
    </citation>
    <scope>NUCLEOTIDE SEQUENCE [LARGE SCALE GENOMIC DNA]</scope>
    <source>
        <strain evidence="5">DF5081</strain>
    </source>
</reference>
<evidence type="ECO:0000256" key="2">
    <source>
        <dbReference type="SAM" id="MobiDB-lite"/>
    </source>
</evidence>
<dbReference type="EnsemblMetazoa" id="CJA23963b.1">
    <property type="protein sequence ID" value="CJA23963b.1"/>
    <property type="gene ID" value="WBGene00179535"/>
</dbReference>
<keyword evidence="5" id="KW-1185">Reference proteome</keyword>
<protein>
    <recommendedName>
        <fullName evidence="6">Reverse transcriptase domain-containing protein</fullName>
    </recommendedName>
</protein>
<keyword evidence="1" id="KW-0175">Coiled coil</keyword>
<feature type="compositionally biased region" description="Polar residues" evidence="2">
    <location>
        <begin position="83"/>
        <end position="96"/>
    </location>
</feature>
<evidence type="ECO:0008006" key="6">
    <source>
        <dbReference type="Google" id="ProtNLM"/>
    </source>
</evidence>